<dbReference type="PRINTS" id="PR00368">
    <property type="entry name" value="FADPNR"/>
</dbReference>
<dbReference type="PRINTS" id="PR00469">
    <property type="entry name" value="PNDRDTASEII"/>
</dbReference>
<dbReference type="PANTHER" id="PTHR43539">
    <property type="entry name" value="FLAVIN-BINDING MONOOXYGENASE-LIKE PROTEIN (AFU_ORTHOLOGUE AFUA_4G09220)"/>
    <property type="match status" value="1"/>
</dbReference>
<dbReference type="SUPFAM" id="SSF51905">
    <property type="entry name" value="FAD/NAD(P)-binding domain"/>
    <property type="match status" value="2"/>
</dbReference>
<evidence type="ECO:0000313" key="3">
    <source>
        <dbReference type="Proteomes" id="UP001500393"/>
    </source>
</evidence>
<dbReference type="InterPro" id="IPR050982">
    <property type="entry name" value="Auxin_biosynth/cation_transpt"/>
</dbReference>
<dbReference type="Proteomes" id="UP001500393">
    <property type="component" value="Unassembled WGS sequence"/>
</dbReference>
<reference evidence="3" key="1">
    <citation type="journal article" date="2019" name="Int. J. Syst. Evol. Microbiol.">
        <title>The Global Catalogue of Microorganisms (GCM) 10K type strain sequencing project: providing services to taxonomists for standard genome sequencing and annotation.</title>
        <authorList>
            <consortium name="The Broad Institute Genomics Platform"/>
            <consortium name="The Broad Institute Genome Sequencing Center for Infectious Disease"/>
            <person name="Wu L."/>
            <person name="Ma J."/>
        </authorList>
    </citation>
    <scope>NUCLEOTIDE SEQUENCE [LARGE SCALE GENOMIC DNA]</scope>
    <source>
        <strain evidence="3">JCM 14969</strain>
    </source>
</reference>
<dbReference type="Pfam" id="PF13738">
    <property type="entry name" value="Pyr_redox_3"/>
    <property type="match status" value="1"/>
</dbReference>
<gene>
    <name evidence="2" type="ORF">GCM10009789_35560</name>
</gene>
<dbReference type="InterPro" id="IPR036188">
    <property type="entry name" value="FAD/NAD-bd_sf"/>
</dbReference>
<sequence length="369" mass="40459">MTTQHIETLIIGAGQAGLATGYHLKQLGREFLILDGNARVGDNWRCHWDSLRLFTPAKYDGLPGLPFPGDPWSFPGKAEVGDYLEGYAVDMDLPVRLQTRVDRLETGPGGGFTAHLGAEAITCDNVVVATGTRGRTPHVPEFAGALNPSIRQLHSTEYQHPSQLSDGPTLVVGASHSGCEIAYEIAEHLPVTLCGRYTGNEPFAPGSGWDRIFTPLVVLVANHVLTRRTPPGRKVMRYLRGPHHGAPTARIKRRHLAERGVRWLEQRVTGASAEGKPTLADGTVLDVTTVIWCTGFEHHFEWIDLPVFDEQGWPREYRGVVDEAPGLFFCGLIFQFAFSSMVLPGVGRDAAYVAGRIADRSRNRPRVAA</sequence>
<proteinExistence type="predicted"/>
<comment type="caution">
    <text evidence="2">The sequence shown here is derived from an EMBL/GenBank/DDBJ whole genome shotgun (WGS) entry which is preliminary data.</text>
</comment>
<dbReference type="PANTHER" id="PTHR43539:SF78">
    <property type="entry name" value="FLAVIN-CONTAINING MONOOXYGENASE"/>
    <property type="match status" value="1"/>
</dbReference>
<dbReference type="RefSeq" id="WP_344215165.1">
    <property type="nucleotide sequence ID" value="NZ_BAAAOS010000020.1"/>
</dbReference>
<evidence type="ECO:0000256" key="1">
    <source>
        <dbReference type="ARBA" id="ARBA00023002"/>
    </source>
</evidence>
<name>A0ABP4PEU3_9ACTN</name>
<dbReference type="Gene3D" id="3.50.50.60">
    <property type="entry name" value="FAD/NAD(P)-binding domain"/>
    <property type="match status" value="1"/>
</dbReference>
<keyword evidence="3" id="KW-1185">Reference proteome</keyword>
<organism evidence="2 3">
    <name type="scientific">Kribbella sancticallisti</name>
    <dbReference type="NCBI Taxonomy" id="460087"/>
    <lineage>
        <taxon>Bacteria</taxon>
        <taxon>Bacillati</taxon>
        <taxon>Actinomycetota</taxon>
        <taxon>Actinomycetes</taxon>
        <taxon>Propionibacteriales</taxon>
        <taxon>Kribbellaceae</taxon>
        <taxon>Kribbella</taxon>
    </lineage>
</organism>
<accession>A0ABP4PEU3</accession>
<evidence type="ECO:0000313" key="2">
    <source>
        <dbReference type="EMBL" id="GAA1578806.1"/>
    </source>
</evidence>
<keyword evidence="1" id="KW-0560">Oxidoreductase</keyword>
<protein>
    <submittedName>
        <fullName evidence="2">NAD(P)/FAD-dependent oxidoreductase</fullName>
    </submittedName>
</protein>
<dbReference type="EMBL" id="BAAAOS010000020">
    <property type="protein sequence ID" value="GAA1578806.1"/>
    <property type="molecule type" value="Genomic_DNA"/>
</dbReference>